<accession>A0A915E7U0</accession>
<dbReference type="PANTHER" id="PTHR10055">
    <property type="entry name" value="TRYPTOPHANYL-TRNA SYNTHETASE"/>
    <property type="match status" value="1"/>
</dbReference>
<keyword evidence="1" id="KW-1185">Reference proteome</keyword>
<dbReference type="PANTHER" id="PTHR10055:SF1">
    <property type="entry name" value="TRYPTOPHAN--TRNA LIGASE, CYTOPLASMIC"/>
    <property type="match status" value="1"/>
</dbReference>
<dbReference type="WBParaSite" id="jg3752">
    <property type="protein sequence ID" value="jg3752"/>
    <property type="gene ID" value="jg3752"/>
</dbReference>
<dbReference type="GO" id="GO:0006436">
    <property type="term" value="P:tryptophanyl-tRNA aminoacylation"/>
    <property type="evidence" value="ECO:0007669"/>
    <property type="project" value="TreeGrafter"/>
</dbReference>
<evidence type="ECO:0000313" key="2">
    <source>
        <dbReference type="WBParaSite" id="jg3752"/>
    </source>
</evidence>
<proteinExistence type="predicted"/>
<dbReference type="GO" id="GO:0005737">
    <property type="term" value="C:cytoplasm"/>
    <property type="evidence" value="ECO:0007669"/>
    <property type="project" value="TreeGrafter"/>
</dbReference>
<protein>
    <submittedName>
        <fullName evidence="2">Uncharacterized protein</fullName>
    </submittedName>
</protein>
<reference evidence="2" key="1">
    <citation type="submission" date="2022-11" db="UniProtKB">
        <authorList>
            <consortium name="WormBaseParasite"/>
        </authorList>
    </citation>
    <scope>IDENTIFICATION</scope>
</reference>
<sequence length="73" mass="8700">MWIPYNFLRFFLDDDEQLEDIKKQYSSGKLLTSELKKITIDLLSNIVAELQTRRKEVSDETVTQFTKVHELCF</sequence>
<dbReference type="AlphaFoldDB" id="A0A915E7U0"/>
<name>A0A915E7U0_9BILA</name>
<dbReference type="Gene3D" id="1.10.240.10">
    <property type="entry name" value="Tyrosyl-Transfer RNA Synthetase"/>
    <property type="match status" value="1"/>
</dbReference>
<dbReference type="GO" id="GO:0004830">
    <property type="term" value="F:tryptophan-tRNA ligase activity"/>
    <property type="evidence" value="ECO:0007669"/>
    <property type="project" value="TreeGrafter"/>
</dbReference>
<dbReference type="SUPFAM" id="SSF52374">
    <property type="entry name" value="Nucleotidylyl transferase"/>
    <property type="match status" value="1"/>
</dbReference>
<dbReference type="Proteomes" id="UP000887574">
    <property type="component" value="Unplaced"/>
</dbReference>
<evidence type="ECO:0000313" key="1">
    <source>
        <dbReference type="Proteomes" id="UP000887574"/>
    </source>
</evidence>
<organism evidence="1 2">
    <name type="scientific">Ditylenchus dipsaci</name>
    <dbReference type="NCBI Taxonomy" id="166011"/>
    <lineage>
        <taxon>Eukaryota</taxon>
        <taxon>Metazoa</taxon>
        <taxon>Ecdysozoa</taxon>
        <taxon>Nematoda</taxon>
        <taxon>Chromadorea</taxon>
        <taxon>Rhabditida</taxon>
        <taxon>Tylenchina</taxon>
        <taxon>Tylenchomorpha</taxon>
        <taxon>Sphaerularioidea</taxon>
        <taxon>Anguinidae</taxon>
        <taxon>Anguininae</taxon>
        <taxon>Ditylenchus</taxon>
    </lineage>
</organism>